<evidence type="ECO:0000256" key="2">
    <source>
        <dbReference type="ARBA" id="ARBA00004123"/>
    </source>
</evidence>
<comment type="cofactor">
    <cofactor evidence="1">
        <name>Fe(2+)</name>
        <dbReference type="ChEBI" id="CHEBI:29033"/>
    </cofactor>
</comment>
<accession>A0A1S3CVA0</accession>
<dbReference type="GeneID" id="103505186"/>
<comment type="subcellular location">
    <subcellularLocation>
        <location evidence="2">Nucleus</location>
    </subcellularLocation>
</comment>
<dbReference type="SUPFAM" id="SSF51197">
    <property type="entry name" value="Clavaminate synthase-like"/>
    <property type="match status" value="1"/>
</dbReference>
<dbReference type="PaxDb" id="121845-A0A1S3CVA0"/>
<sequence>MATTLLSKSPVDWNLKLMEDCIHMLDKGILLGYNNPYMTKAVELLMGLYNAMVNNGNSEIKSNRAAVTSKSSVVMSSWKITGIRGVAIQELSAPSLLTFQSDFLTVRRPVKLRDCVSHWPALAKWDLAYFRKLAGLRLVPIEIGKKYTDEDWSQRLMSLNRFLDEHMCEHSHAYLAQHDLLSQIPQLKQDIVVPDYCYLHPGDNIDSSLPIGDSTNSSLLTDQSGAEEKQSDGFIHNDENEEETEAHHVDLNMWFGPPGTVTPFHWDAKHNLLVQVLGSKRVLLTGPDSHMYPYEGLLNNTSRVDPELDLDILTREFPDFVKHPGKGTYYFNSP</sequence>
<feature type="compositionally biased region" description="Polar residues" evidence="7">
    <location>
        <begin position="213"/>
        <end position="224"/>
    </location>
</feature>
<name>A0A1S3CVA0_DIACI</name>
<evidence type="ECO:0000256" key="6">
    <source>
        <dbReference type="ARBA" id="ARBA00023242"/>
    </source>
</evidence>
<keyword evidence="6" id="KW-0539">Nucleus</keyword>
<dbReference type="PANTHER" id="PTHR12461">
    <property type="entry name" value="HYPOXIA-INDUCIBLE FACTOR 1 ALPHA INHIBITOR-RELATED"/>
    <property type="match status" value="1"/>
</dbReference>
<evidence type="ECO:0000256" key="4">
    <source>
        <dbReference type="ARBA" id="ARBA00023002"/>
    </source>
</evidence>
<evidence type="ECO:0000313" key="9">
    <source>
        <dbReference type="Proteomes" id="UP000079169"/>
    </source>
</evidence>
<keyword evidence="9" id="KW-1185">Reference proteome</keyword>
<organism evidence="9 10">
    <name type="scientific">Diaphorina citri</name>
    <name type="common">Asian citrus psyllid</name>
    <dbReference type="NCBI Taxonomy" id="121845"/>
    <lineage>
        <taxon>Eukaryota</taxon>
        <taxon>Metazoa</taxon>
        <taxon>Ecdysozoa</taxon>
        <taxon>Arthropoda</taxon>
        <taxon>Hexapoda</taxon>
        <taxon>Insecta</taxon>
        <taxon>Pterygota</taxon>
        <taxon>Neoptera</taxon>
        <taxon>Paraneoptera</taxon>
        <taxon>Hemiptera</taxon>
        <taxon>Sternorrhyncha</taxon>
        <taxon>Psylloidea</taxon>
        <taxon>Psyllidae</taxon>
        <taxon>Diaphorininae</taxon>
        <taxon>Diaphorina</taxon>
    </lineage>
</organism>
<dbReference type="PANTHER" id="PTHR12461:SF106">
    <property type="entry name" value="BIFUNCTIONAL PEPTIDASE AND ARGINYL-HYDROXYLASE JMJD5"/>
    <property type="match status" value="1"/>
</dbReference>
<dbReference type="GO" id="GO:0005634">
    <property type="term" value="C:nucleus"/>
    <property type="evidence" value="ECO:0007669"/>
    <property type="project" value="UniProtKB-SubCell"/>
</dbReference>
<reference evidence="10" key="1">
    <citation type="submission" date="2025-08" db="UniProtKB">
        <authorList>
            <consortium name="RefSeq"/>
        </authorList>
    </citation>
    <scope>IDENTIFICATION</scope>
</reference>
<dbReference type="Pfam" id="PF13621">
    <property type="entry name" value="Cupin_8"/>
    <property type="match status" value="1"/>
</dbReference>
<dbReference type="InterPro" id="IPR003347">
    <property type="entry name" value="JmjC_dom"/>
</dbReference>
<evidence type="ECO:0000313" key="10">
    <source>
        <dbReference type="RefSeq" id="XP_008467725.1"/>
    </source>
</evidence>
<evidence type="ECO:0000256" key="3">
    <source>
        <dbReference type="ARBA" id="ARBA00022723"/>
    </source>
</evidence>
<dbReference type="AlphaFoldDB" id="A0A1S3CVA0"/>
<dbReference type="GO" id="GO:0051864">
    <property type="term" value="F:histone H3K36 demethylase activity"/>
    <property type="evidence" value="ECO:0007669"/>
    <property type="project" value="TreeGrafter"/>
</dbReference>
<feature type="region of interest" description="Disordered" evidence="7">
    <location>
        <begin position="208"/>
        <end position="233"/>
    </location>
</feature>
<proteinExistence type="predicted"/>
<feature type="domain" description="JmjC" evidence="8">
    <location>
        <begin position="173"/>
        <end position="334"/>
    </location>
</feature>
<protein>
    <submittedName>
        <fullName evidence="10">JmjC domain-containing protein 5-like</fullName>
    </submittedName>
</protein>
<keyword evidence="3" id="KW-0479">Metal-binding</keyword>
<evidence type="ECO:0000256" key="1">
    <source>
        <dbReference type="ARBA" id="ARBA00001954"/>
    </source>
</evidence>
<dbReference type="Gene3D" id="2.60.120.650">
    <property type="entry name" value="Cupin"/>
    <property type="match status" value="1"/>
</dbReference>
<dbReference type="GO" id="GO:0046872">
    <property type="term" value="F:metal ion binding"/>
    <property type="evidence" value="ECO:0007669"/>
    <property type="project" value="UniProtKB-KW"/>
</dbReference>
<evidence type="ECO:0000256" key="7">
    <source>
        <dbReference type="SAM" id="MobiDB-lite"/>
    </source>
</evidence>
<dbReference type="Proteomes" id="UP000079169">
    <property type="component" value="Unplaced"/>
</dbReference>
<evidence type="ECO:0000259" key="8">
    <source>
        <dbReference type="PROSITE" id="PS51184"/>
    </source>
</evidence>
<evidence type="ECO:0000256" key="5">
    <source>
        <dbReference type="ARBA" id="ARBA00023004"/>
    </source>
</evidence>
<keyword evidence="4" id="KW-0560">Oxidoreductase</keyword>
<dbReference type="RefSeq" id="XP_008467725.1">
    <property type="nucleotide sequence ID" value="XM_008469503.2"/>
</dbReference>
<keyword evidence="5" id="KW-0408">Iron</keyword>
<dbReference type="PROSITE" id="PS51184">
    <property type="entry name" value="JMJC"/>
    <property type="match status" value="1"/>
</dbReference>
<dbReference type="OMA" id="LHNDICI"/>
<gene>
    <name evidence="10" type="primary">LOC103505186</name>
</gene>
<dbReference type="KEGG" id="dci:103505186"/>
<dbReference type="STRING" id="121845.A0A1S3CVA0"/>
<dbReference type="InterPro" id="IPR041667">
    <property type="entry name" value="Cupin_8"/>
</dbReference>